<dbReference type="EMBL" id="JACTNZ010000010">
    <property type="protein sequence ID" value="KAG5528344.1"/>
    <property type="molecule type" value="Genomic_DNA"/>
</dbReference>
<comment type="caution">
    <text evidence="2">The sequence shown here is derived from an EMBL/GenBank/DDBJ whole genome shotgun (WGS) entry which is preliminary data.</text>
</comment>
<evidence type="ECO:0000256" key="1">
    <source>
        <dbReference type="SAM" id="MobiDB-lite"/>
    </source>
</evidence>
<proteinExistence type="predicted"/>
<dbReference type="AlphaFoldDB" id="A0AAV6IMW9"/>
<sequence>MGLRSARHRRFPRRRPGLQMGCVTLMKSVKRPGFAASPVVASVAVGTSGGSRRRCGVVQIESCRKDFTRGLKKSFKEDNIIKQPEVMGAMSKWWHCGYLRKNYDETYQGSSSDEGNGEEEVNDED</sequence>
<dbReference type="Proteomes" id="UP000823749">
    <property type="component" value="Chromosome 10"/>
</dbReference>
<protein>
    <submittedName>
        <fullName evidence="2">Uncharacterized protein</fullName>
    </submittedName>
</protein>
<accession>A0AAV6IMW9</accession>
<organism evidence="2 3">
    <name type="scientific">Rhododendron griersonianum</name>
    <dbReference type="NCBI Taxonomy" id="479676"/>
    <lineage>
        <taxon>Eukaryota</taxon>
        <taxon>Viridiplantae</taxon>
        <taxon>Streptophyta</taxon>
        <taxon>Embryophyta</taxon>
        <taxon>Tracheophyta</taxon>
        <taxon>Spermatophyta</taxon>
        <taxon>Magnoliopsida</taxon>
        <taxon>eudicotyledons</taxon>
        <taxon>Gunneridae</taxon>
        <taxon>Pentapetalae</taxon>
        <taxon>asterids</taxon>
        <taxon>Ericales</taxon>
        <taxon>Ericaceae</taxon>
        <taxon>Ericoideae</taxon>
        <taxon>Rhodoreae</taxon>
        <taxon>Rhododendron</taxon>
    </lineage>
</organism>
<evidence type="ECO:0000313" key="2">
    <source>
        <dbReference type="EMBL" id="KAG5528344.1"/>
    </source>
</evidence>
<evidence type="ECO:0000313" key="3">
    <source>
        <dbReference type="Proteomes" id="UP000823749"/>
    </source>
</evidence>
<feature type="region of interest" description="Disordered" evidence="1">
    <location>
        <begin position="105"/>
        <end position="125"/>
    </location>
</feature>
<feature type="compositionally biased region" description="Acidic residues" evidence="1">
    <location>
        <begin position="115"/>
        <end position="125"/>
    </location>
</feature>
<name>A0AAV6IMW9_9ERIC</name>
<reference evidence="2" key="1">
    <citation type="submission" date="2020-08" db="EMBL/GenBank/DDBJ databases">
        <title>Plant Genome Project.</title>
        <authorList>
            <person name="Zhang R.-G."/>
        </authorList>
    </citation>
    <scope>NUCLEOTIDE SEQUENCE</scope>
    <source>
        <strain evidence="2">WSP0</strain>
        <tissue evidence="2">Leaf</tissue>
    </source>
</reference>
<keyword evidence="3" id="KW-1185">Reference proteome</keyword>
<gene>
    <name evidence="2" type="ORF">RHGRI_029124</name>
</gene>